<accession>A0A811NJL4</accession>
<comment type="caution">
    <text evidence="6">The sequence shown here is derived from an EMBL/GenBank/DDBJ whole genome shotgun (WGS) entry which is preliminary data.</text>
</comment>
<evidence type="ECO:0000313" key="6">
    <source>
        <dbReference type="EMBL" id="CAD6226048.1"/>
    </source>
</evidence>
<organism evidence="6 7">
    <name type="scientific">Miscanthus lutarioriparius</name>
    <dbReference type="NCBI Taxonomy" id="422564"/>
    <lineage>
        <taxon>Eukaryota</taxon>
        <taxon>Viridiplantae</taxon>
        <taxon>Streptophyta</taxon>
        <taxon>Embryophyta</taxon>
        <taxon>Tracheophyta</taxon>
        <taxon>Spermatophyta</taxon>
        <taxon>Magnoliopsida</taxon>
        <taxon>Liliopsida</taxon>
        <taxon>Poales</taxon>
        <taxon>Poaceae</taxon>
        <taxon>PACMAD clade</taxon>
        <taxon>Panicoideae</taxon>
        <taxon>Andropogonodae</taxon>
        <taxon>Andropogoneae</taxon>
        <taxon>Saccharinae</taxon>
        <taxon>Miscanthus</taxon>
    </lineage>
</organism>
<keyword evidence="7" id="KW-1185">Reference proteome</keyword>
<protein>
    <submittedName>
        <fullName evidence="6">Uncharacterized protein</fullName>
    </submittedName>
</protein>
<sequence length="232" mass="26517">MDNLKTHSEYADQPHGPQANALSFALPTGQVLDSHMIGQQHTNLSSFWFSLEQHRLQLDQVLQLHNEQLRVSLQQQISMQNAILLNHVESVTRDVLMQKHDEIASLRIELQKKQEDLETTLHDRDEWMKVAMAAYEINQTLIRMLRIVQLEANSHVSSNDLDAPSYRGEASSMARTAVETTQPNLICKACNSEESRFTRLGTESKLLLNNWLAKVRNLIALGQSLPWLLHFS</sequence>
<reference evidence="6" key="1">
    <citation type="submission" date="2020-10" db="EMBL/GenBank/DDBJ databases">
        <authorList>
            <person name="Han B."/>
            <person name="Lu T."/>
            <person name="Zhao Q."/>
            <person name="Huang X."/>
            <person name="Zhao Y."/>
        </authorList>
    </citation>
    <scope>NUCLEOTIDE SEQUENCE</scope>
</reference>
<dbReference type="PANTHER" id="PTHR42647">
    <property type="entry name" value="SBP (S-RIBONUCLEASE BINDING PROTEIN) FAMILY PROTEIN"/>
    <property type="match status" value="1"/>
</dbReference>
<dbReference type="PANTHER" id="PTHR42647:SF22">
    <property type="entry name" value="BOI-RELATED E3 UBIQUITIN-PROTEIN LIGASE 2-RELATED"/>
    <property type="match status" value="1"/>
</dbReference>
<keyword evidence="3" id="KW-0862">Zinc</keyword>
<dbReference type="Proteomes" id="UP000604825">
    <property type="component" value="Unassembled WGS sequence"/>
</dbReference>
<keyword evidence="1" id="KW-0479">Metal-binding</keyword>
<evidence type="ECO:0000256" key="2">
    <source>
        <dbReference type="ARBA" id="ARBA00022771"/>
    </source>
</evidence>
<dbReference type="EMBL" id="CAJGYO010000004">
    <property type="protein sequence ID" value="CAD6226048.1"/>
    <property type="molecule type" value="Genomic_DNA"/>
</dbReference>
<evidence type="ECO:0000313" key="7">
    <source>
        <dbReference type="Proteomes" id="UP000604825"/>
    </source>
</evidence>
<feature type="region of interest" description="Disordered" evidence="5">
    <location>
        <begin position="1"/>
        <end position="21"/>
    </location>
</feature>
<evidence type="ECO:0000256" key="3">
    <source>
        <dbReference type="ARBA" id="ARBA00022833"/>
    </source>
</evidence>
<feature type="coiled-coil region" evidence="4">
    <location>
        <begin position="96"/>
        <end position="123"/>
    </location>
</feature>
<proteinExistence type="predicted"/>
<dbReference type="GO" id="GO:0004842">
    <property type="term" value="F:ubiquitin-protein transferase activity"/>
    <property type="evidence" value="ECO:0007669"/>
    <property type="project" value="TreeGrafter"/>
</dbReference>
<name>A0A811NJL4_9POAL</name>
<feature type="compositionally biased region" description="Basic and acidic residues" evidence="5">
    <location>
        <begin position="1"/>
        <end position="12"/>
    </location>
</feature>
<evidence type="ECO:0000256" key="1">
    <source>
        <dbReference type="ARBA" id="ARBA00022723"/>
    </source>
</evidence>
<dbReference type="AlphaFoldDB" id="A0A811NJL4"/>
<dbReference type="GO" id="GO:0008270">
    <property type="term" value="F:zinc ion binding"/>
    <property type="evidence" value="ECO:0007669"/>
    <property type="project" value="UniProtKB-KW"/>
</dbReference>
<evidence type="ECO:0000256" key="5">
    <source>
        <dbReference type="SAM" id="MobiDB-lite"/>
    </source>
</evidence>
<dbReference type="OrthoDB" id="1711136at2759"/>
<keyword evidence="2" id="KW-0863">Zinc-finger</keyword>
<evidence type="ECO:0000256" key="4">
    <source>
        <dbReference type="SAM" id="Coils"/>
    </source>
</evidence>
<keyword evidence="4" id="KW-0175">Coiled coil</keyword>
<gene>
    <name evidence="6" type="ORF">NCGR_LOCUS17920</name>
</gene>